<dbReference type="AlphaFoldDB" id="A0A919ISZ4"/>
<comment type="caution">
    <text evidence="1">The sequence shown here is derived from an EMBL/GenBank/DDBJ whole genome shotgun (WGS) entry which is preliminary data.</text>
</comment>
<accession>A0A919ISZ4</accession>
<organism evidence="1 2">
    <name type="scientific">Actinoplanes cyaneus</name>
    <dbReference type="NCBI Taxonomy" id="52696"/>
    <lineage>
        <taxon>Bacteria</taxon>
        <taxon>Bacillati</taxon>
        <taxon>Actinomycetota</taxon>
        <taxon>Actinomycetes</taxon>
        <taxon>Micromonosporales</taxon>
        <taxon>Micromonosporaceae</taxon>
        <taxon>Actinoplanes</taxon>
    </lineage>
</organism>
<name>A0A919ISZ4_9ACTN</name>
<reference evidence="1" key="1">
    <citation type="submission" date="2021-01" db="EMBL/GenBank/DDBJ databases">
        <title>Whole genome shotgun sequence of Actinoplanes cyaneus NBRC 14990.</title>
        <authorList>
            <person name="Komaki H."/>
            <person name="Tamura T."/>
        </authorList>
    </citation>
    <scope>NUCLEOTIDE SEQUENCE</scope>
    <source>
        <strain evidence="1">NBRC 14990</strain>
    </source>
</reference>
<dbReference type="Proteomes" id="UP000619479">
    <property type="component" value="Unassembled WGS sequence"/>
</dbReference>
<protein>
    <recommendedName>
        <fullName evidence="3">Cyclase-dehydratase</fullName>
    </recommendedName>
</protein>
<sequence length="246" mass="25217">MPGARQVIPVGARPAAPAVRSHTESERQMMTLKSKWATRVAATTVLALAGVLPAVSAQAATETTAAAATPVTVNYGCYVTFPGGETTVPYALTFTTSAPATVAKGQFFKVTLDTPAITPNPAIQSQVQDVAVRFKLPTGAVPVAWWLTGGTVSGASVERQGDVLVLKAAGPFPAATVFDLPELDVLLLSKVKTGVLTTATGGTGTDNPSFSWTRTSASAGDPAGTLRPFRCEPAATVTLTSTTATK</sequence>
<evidence type="ECO:0000313" key="1">
    <source>
        <dbReference type="EMBL" id="GID69902.1"/>
    </source>
</evidence>
<evidence type="ECO:0000313" key="2">
    <source>
        <dbReference type="Proteomes" id="UP000619479"/>
    </source>
</evidence>
<dbReference type="EMBL" id="BOMH01000068">
    <property type="protein sequence ID" value="GID69902.1"/>
    <property type="molecule type" value="Genomic_DNA"/>
</dbReference>
<keyword evidence="2" id="KW-1185">Reference proteome</keyword>
<evidence type="ECO:0008006" key="3">
    <source>
        <dbReference type="Google" id="ProtNLM"/>
    </source>
</evidence>
<gene>
    <name evidence="1" type="ORF">Acy02nite_77830</name>
</gene>
<proteinExistence type="predicted"/>